<evidence type="ECO:0000259" key="2">
    <source>
        <dbReference type="PROSITE" id="PS51462"/>
    </source>
</evidence>
<comment type="similarity">
    <text evidence="1">Belongs to the Nudix hydrolase family.</text>
</comment>
<name>A0ABY5SST3_9MICO</name>
<dbReference type="PANTHER" id="PTHR43736:SF1">
    <property type="entry name" value="DIHYDRONEOPTERIN TRIPHOSPHATE DIPHOSPHATASE"/>
    <property type="match status" value="1"/>
</dbReference>
<dbReference type="PROSITE" id="PS51462">
    <property type="entry name" value="NUDIX"/>
    <property type="match status" value="1"/>
</dbReference>
<dbReference type="SUPFAM" id="SSF55811">
    <property type="entry name" value="Nudix"/>
    <property type="match status" value="1"/>
</dbReference>
<sequence length="183" mass="19610">MIDLETARGEVFQAPSGPFSADFVDLFGRLGANSLRRDGGPHHVTASCLVVDPDTESVLLNHHRKAGLWGQFGGHLEPEDESVRAAARREAEEESGLQPLSVSPAPIDLHVHDLSSAFGSCTRHFDVVFAAYASVKAVPSVSSESLDVAWFSLQDLPAALMPDLPARLPGLYSAALRALSARR</sequence>
<dbReference type="PANTHER" id="PTHR43736">
    <property type="entry name" value="ADP-RIBOSE PYROPHOSPHATASE"/>
    <property type="match status" value="1"/>
</dbReference>
<proteinExistence type="inferred from homology"/>
<dbReference type="CDD" id="cd03674">
    <property type="entry name" value="NUDIX_Hydrolase"/>
    <property type="match status" value="1"/>
</dbReference>
<dbReference type="EMBL" id="CP093443">
    <property type="protein sequence ID" value="UVI37613.1"/>
    <property type="molecule type" value="Genomic_DNA"/>
</dbReference>
<protein>
    <submittedName>
        <fullName evidence="3">NUDIX domain-containing protein</fullName>
    </submittedName>
</protein>
<evidence type="ECO:0000313" key="3">
    <source>
        <dbReference type="EMBL" id="UVI37613.1"/>
    </source>
</evidence>
<dbReference type="InterPro" id="IPR015797">
    <property type="entry name" value="NUDIX_hydrolase-like_dom_sf"/>
</dbReference>
<gene>
    <name evidence="3" type="ORF">L1F31_08165</name>
</gene>
<dbReference type="Gene3D" id="3.90.79.10">
    <property type="entry name" value="Nucleoside Triphosphate Pyrophosphohydrolase"/>
    <property type="match status" value="1"/>
</dbReference>
<dbReference type="Pfam" id="PF00293">
    <property type="entry name" value="NUDIX"/>
    <property type="match status" value="1"/>
</dbReference>
<evidence type="ECO:0000256" key="1">
    <source>
        <dbReference type="ARBA" id="ARBA00005582"/>
    </source>
</evidence>
<dbReference type="Proteomes" id="UP001064879">
    <property type="component" value="Chromosome"/>
</dbReference>
<dbReference type="RefSeq" id="WP_265420151.1">
    <property type="nucleotide sequence ID" value="NZ_CP093443.1"/>
</dbReference>
<reference evidence="3" key="1">
    <citation type="submission" date="2022-03" db="EMBL/GenBank/DDBJ databases">
        <title>Brevibacterium spongiae sp. nov., isolated from marine sponge.</title>
        <authorList>
            <person name="Li Z."/>
            <person name="Zhang M."/>
        </authorList>
    </citation>
    <scope>NUCLEOTIDE SEQUENCE</scope>
    <source>
        <strain evidence="3">WHS-Z9</strain>
    </source>
</reference>
<feature type="domain" description="Nudix hydrolase" evidence="2">
    <location>
        <begin position="41"/>
        <end position="173"/>
    </location>
</feature>
<organism evidence="3 4">
    <name type="scientific">Brevibacterium spongiae</name>
    <dbReference type="NCBI Taxonomy" id="2909672"/>
    <lineage>
        <taxon>Bacteria</taxon>
        <taxon>Bacillati</taxon>
        <taxon>Actinomycetota</taxon>
        <taxon>Actinomycetes</taxon>
        <taxon>Micrococcales</taxon>
        <taxon>Brevibacteriaceae</taxon>
        <taxon>Brevibacterium</taxon>
    </lineage>
</organism>
<keyword evidence="4" id="KW-1185">Reference proteome</keyword>
<evidence type="ECO:0000313" key="4">
    <source>
        <dbReference type="Proteomes" id="UP001064879"/>
    </source>
</evidence>
<dbReference type="InterPro" id="IPR000086">
    <property type="entry name" value="NUDIX_hydrolase_dom"/>
</dbReference>
<accession>A0ABY5SST3</accession>